<dbReference type="GO" id="GO:0005886">
    <property type="term" value="C:plasma membrane"/>
    <property type="evidence" value="ECO:0007669"/>
    <property type="project" value="UniProtKB-SubCell"/>
</dbReference>
<dbReference type="Pfam" id="PF13520">
    <property type="entry name" value="AA_permease_2"/>
    <property type="match status" value="1"/>
</dbReference>
<feature type="transmembrane region" description="Helical" evidence="7">
    <location>
        <begin position="39"/>
        <end position="58"/>
    </location>
</feature>
<feature type="transmembrane region" description="Helical" evidence="7">
    <location>
        <begin position="123"/>
        <end position="149"/>
    </location>
</feature>
<evidence type="ECO:0000313" key="9">
    <source>
        <dbReference type="Proteomes" id="UP000514462"/>
    </source>
</evidence>
<keyword evidence="4 7" id="KW-0812">Transmembrane</keyword>
<proteinExistence type="predicted"/>
<dbReference type="Gene3D" id="1.20.1740.10">
    <property type="entry name" value="Amino acid/polyamine transporter I"/>
    <property type="match status" value="1"/>
</dbReference>
<keyword evidence="2" id="KW-0813">Transport</keyword>
<dbReference type="RefSeq" id="WP_182015218.1">
    <property type="nucleotide sequence ID" value="NZ_CP055904.1"/>
</dbReference>
<feature type="transmembrane region" description="Helical" evidence="7">
    <location>
        <begin position="311"/>
        <end position="331"/>
    </location>
</feature>
<keyword evidence="5 7" id="KW-1133">Transmembrane helix</keyword>
<dbReference type="Proteomes" id="UP000514462">
    <property type="component" value="Chromosome"/>
</dbReference>
<feature type="transmembrane region" description="Helical" evidence="7">
    <location>
        <begin position="364"/>
        <end position="383"/>
    </location>
</feature>
<feature type="transmembrane region" description="Helical" evidence="7">
    <location>
        <begin position="79"/>
        <end position="103"/>
    </location>
</feature>
<evidence type="ECO:0000256" key="5">
    <source>
        <dbReference type="ARBA" id="ARBA00022989"/>
    </source>
</evidence>
<name>A0AAP9QV80_KLEAE</name>
<evidence type="ECO:0000256" key="3">
    <source>
        <dbReference type="ARBA" id="ARBA00022475"/>
    </source>
</evidence>
<dbReference type="PANTHER" id="PTHR42770">
    <property type="entry name" value="AMINO ACID TRANSPORTER-RELATED"/>
    <property type="match status" value="1"/>
</dbReference>
<dbReference type="AlphaFoldDB" id="A0AAP9QV80"/>
<dbReference type="GO" id="GO:0022857">
    <property type="term" value="F:transmembrane transporter activity"/>
    <property type="evidence" value="ECO:0007669"/>
    <property type="project" value="InterPro"/>
</dbReference>
<dbReference type="InterPro" id="IPR050367">
    <property type="entry name" value="APC_superfamily"/>
</dbReference>
<feature type="transmembrane region" description="Helical" evidence="7">
    <location>
        <begin position="161"/>
        <end position="183"/>
    </location>
</feature>
<evidence type="ECO:0000256" key="6">
    <source>
        <dbReference type="ARBA" id="ARBA00023136"/>
    </source>
</evidence>
<keyword evidence="3" id="KW-1003">Cell membrane</keyword>
<organism evidence="8 9">
    <name type="scientific">Klebsiella aerogenes</name>
    <name type="common">Enterobacter aerogenes</name>
    <dbReference type="NCBI Taxonomy" id="548"/>
    <lineage>
        <taxon>Bacteria</taxon>
        <taxon>Pseudomonadati</taxon>
        <taxon>Pseudomonadota</taxon>
        <taxon>Gammaproteobacteria</taxon>
        <taxon>Enterobacterales</taxon>
        <taxon>Enterobacteriaceae</taxon>
        <taxon>Klebsiella/Raoultella group</taxon>
        <taxon>Klebsiella</taxon>
    </lineage>
</organism>
<feature type="transmembrane region" description="Helical" evidence="7">
    <location>
        <begin position="395"/>
        <end position="415"/>
    </location>
</feature>
<feature type="transmembrane region" description="Helical" evidence="7">
    <location>
        <begin position="244"/>
        <end position="264"/>
    </location>
</feature>
<dbReference type="PANTHER" id="PTHR42770:SF15">
    <property type="entry name" value="GLUTAMATE_GAMMA-AMINOBUTYRATE ANTIPORTER-RELATED"/>
    <property type="match status" value="1"/>
</dbReference>
<protein>
    <submittedName>
        <fullName evidence="8">Glutamate/gamma-aminobutyrate family transporter YjeM</fullName>
    </submittedName>
</protein>
<evidence type="ECO:0000256" key="4">
    <source>
        <dbReference type="ARBA" id="ARBA00022692"/>
    </source>
</evidence>
<feature type="transmembrane region" description="Helical" evidence="7">
    <location>
        <begin position="203"/>
        <end position="223"/>
    </location>
</feature>
<feature type="transmembrane region" description="Helical" evidence="7">
    <location>
        <begin position="435"/>
        <end position="454"/>
    </location>
</feature>
<gene>
    <name evidence="8" type="primary">yjeM</name>
    <name evidence="8" type="ORF">HV331_08535</name>
</gene>
<evidence type="ECO:0000256" key="7">
    <source>
        <dbReference type="SAM" id="Phobius"/>
    </source>
</evidence>
<evidence type="ECO:0000256" key="1">
    <source>
        <dbReference type="ARBA" id="ARBA00004651"/>
    </source>
</evidence>
<comment type="subcellular location">
    <subcellularLocation>
        <location evidence="1">Cell membrane</location>
        <topology evidence="1">Multi-pass membrane protein</topology>
    </subcellularLocation>
</comment>
<dbReference type="PIRSF" id="PIRSF006060">
    <property type="entry name" value="AA_transporter"/>
    <property type="match status" value="1"/>
</dbReference>
<dbReference type="InterPro" id="IPR002293">
    <property type="entry name" value="AA/rel_permease1"/>
</dbReference>
<evidence type="ECO:0000256" key="2">
    <source>
        <dbReference type="ARBA" id="ARBA00022448"/>
    </source>
</evidence>
<dbReference type="EMBL" id="CP055904">
    <property type="protein sequence ID" value="QMR39536.1"/>
    <property type="molecule type" value="Genomic_DNA"/>
</dbReference>
<accession>A0AAP9QV80</accession>
<evidence type="ECO:0000313" key="8">
    <source>
        <dbReference type="EMBL" id="QMR39536.1"/>
    </source>
</evidence>
<keyword evidence="6 7" id="KW-0472">Membrane</keyword>
<dbReference type="NCBIfam" id="NF011775">
    <property type="entry name" value="PRK15238.1"/>
    <property type="match status" value="1"/>
</dbReference>
<feature type="transmembrane region" description="Helical" evidence="7">
    <location>
        <begin position="466"/>
        <end position="484"/>
    </location>
</feature>
<reference evidence="9" key="1">
    <citation type="submission" date="2020-06" db="EMBL/GenBank/DDBJ databases">
        <title>REHAB project genomes.</title>
        <authorList>
            <person name="Shaw L.P."/>
        </authorList>
    </citation>
    <scope>NUCLEOTIDE SEQUENCE [LARGE SCALE GENOMIC DNA]</scope>
    <source>
        <strain evidence="9">RHBSTW-00938</strain>
    </source>
</reference>
<sequence length="500" mass="54225">MPQQIKKMSLIGLILMIFTSVFGFANSPSAFYLMGYSAMPFYLFSALFFFIPFALMMAEMGSAYRKEEGGIYSWMNRSVGPRFAFIGTFMWFSSYVVWMVSTAAKIWVPFSTFLFGADKTQSWAFAGLTSTQTVGVLAACWMVLVTLVAAKGVNKIAKITAVGGIAVMCLNLVLLLVSGAILLLNGGHFAQPLDFTASPNPGYQSGLAMLSFVVFAIFAYGGIEAVGGLVDKTEKPEKNFAKGIIIAALVISIGYSLAIVLWGVSANWQQVLSNHSTNLGNITYVLMTSLGATLGQALHLSPQAAALTGVWFARITGLSMFLAYTGAFFTLSYSPLKAIIQGTPKALWLTMMTKVNANGMPANAMWLQCLLVSLFILLVSFGGDTASAFYNKLTLMANVSMTLPYLFLAIAFPFFKAKADLDRPFVMFKSRISTLLATTIVVLVVAFANIFTVIQPVMDSGDWNSTLWMVGGPIFFSLLALGIYENYRQRTAVEVALAEG</sequence>